<evidence type="ECO:0000313" key="7">
    <source>
        <dbReference type="EMBL" id="ADK84597.1"/>
    </source>
</evidence>
<comment type="catalytic activity">
    <reaction evidence="1">
        <text>L-glutamyl-[protein] + S-adenosyl-L-methionine = [protein]-L-glutamate 5-O-methyl ester + S-adenosyl-L-homocysteine</text>
        <dbReference type="Rhea" id="RHEA:24452"/>
        <dbReference type="Rhea" id="RHEA-COMP:10208"/>
        <dbReference type="Rhea" id="RHEA-COMP:10311"/>
        <dbReference type="ChEBI" id="CHEBI:29973"/>
        <dbReference type="ChEBI" id="CHEBI:57856"/>
        <dbReference type="ChEBI" id="CHEBI:59789"/>
        <dbReference type="ChEBI" id="CHEBI:82795"/>
        <dbReference type="EC" id="2.1.1.80"/>
    </reaction>
</comment>
<keyword evidence="4 7" id="KW-0808">Transferase</keyword>
<dbReference type="InterPro" id="IPR036804">
    <property type="entry name" value="CheR_N_sf"/>
</dbReference>
<evidence type="ECO:0000256" key="3">
    <source>
        <dbReference type="ARBA" id="ARBA00022603"/>
    </source>
</evidence>
<dbReference type="Pfam" id="PF01739">
    <property type="entry name" value="CheR"/>
    <property type="match status" value="1"/>
</dbReference>
<evidence type="ECO:0000256" key="5">
    <source>
        <dbReference type="ARBA" id="ARBA00022691"/>
    </source>
</evidence>
<dbReference type="Gene3D" id="3.40.50.150">
    <property type="entry name" value="Vaccinia Virus protein VP39"/>
    <property type="match status" value="1"/>
</dbReference>
<dbReference type="PANTHER" id="PTHR24422">
    <property type="entry name" value="CHEMOTAXIS PROTEIN METHYLTRANSFERASE"/>
    <property type="match status" value="1"/>
</dbReference>
<accession>E1QFY7</accession>
<gene>
    <name evidence="7" type="ordered locus">Deba_1229</name>
</gene>
<evidence type="ECO:0000259" key="6">
    <source>
        <dbReference type="PROSITE" id="PS50123"/>
    </source>
</evidence>
<dbReference type="SUPFAM" id="SSF53335">
    <property type="entry name" value="S-adenosyl-L-methionine-dependent methyltransferases"/>
    <property type="match status" value="1"/>
</dbReference>
<dbReference type="InterPro" id="IPR022642">
    <property type="entry name" value="CheR_C"/>
</dbReference>
<keyword evidence="3 7" id="KW-0489">Methyltransferase</keyword>
<dbReference type="Gene3D" id="1.10.155.10">
    <property type="entry name" value="Chemotaxis receptor methyltransferase CheR, N-terminal domain"/>
    <property type="match status" value="1"/>
</dbReference>
<dbReference type="EMBL" id="CP002085">
    <property type="protein sequence ID" value="ADK84597.1"/>
    <property type="molecule type" value="Genomic_DNA"/>
</dbReference>
<dbReference type="PRINTS" id="PR00996">
    <property type="entry name" value="CHERMTFRASE"/>
</dbReference>
<keyword evidence="5" id="KW-0949">S-adenosyl-L-methionine</keyword>
<dbReference type="Pfam" id="PF03705">
    <property type="entry name" value="CheR_N"/>
    <property type="match status" value="1"/>
</dbReference>
<name>E1QFY7_DESB2</name>
<dbReference type="KEGG" id="dbr:Deba_1229"/>
<evidence type="ECO:0000313" key="8">
    <source>
        <dbReference type="Proteomes" id="UP000009047"/>
    </source>
</evidence>
<dbReference type="PIRSF" id="PIRSF000410">
    <property type="entry name" value="CheR"/>
    <property type="match status" value="1"/>
</dbReference>
<dbReference type="eggNOG" id="COG1352">
    <property type="taxonomic scope" value="Bacteria"/>
</dbReference>
<evidence type="ECO:0000256" key="4">
    <source>
        <dbReference type="ARBA" id="ARBA00022679"/>
    </source>
</evidence>
<dbReference type="InterPro" id="IPR000780">
    <property type="entry name" value="CheR_MeTrfase"/>
</dbReference>
<organism evidence="7 8">
    <name type="scientific">Desulfarculus baarsii (strain ATCC 33931 / DSM 2075 / LMG 7858 / VKM B-1802 / 2st14)</name>
    <dbReference type="NCBI Taxonomy" id="644282"/>
    <lineage>
        <taxon>Bacteria</taxon>
        <taxon>Pseudomonadati</taxon>
        <taxon>Thermodesulfobacteriota</taxon>
        <taxon>Desulfarculia</taxon>
        <taxon>Desulfarculales</taxon>
        <taxon>Desulfarculaceae</taxon>
        <taxon>Desulfarculus</taxon>
    </lineage>
</organism>
<dbReference type="InterPro" id="IPR022641">
    <property type="entry name" value="CheR_N"/>
</dbReference>
<dbReference type="PANTHER" id="PTHR24422:SF19">
    <property type="entry name" value="CHEMOTAXIS PROTEIN METHYLTRANSFERASE"/>
    <property type="match status" value="1"/>
</dbReference>
<sequence length="292" mass="33498">MPLKSKREPHATISVTPYDLSADEFEQIRVIVKGQTGISLGLHKRDLVISRLSKRLRALGLSSFREYIQYLEEAGDEDEVVQMVNRITTNKTDFFREKHHFEFLAGKVLPALHAAGEASGRRKLRIWSAGCSSGEEPYTIAMTVAAFFDKKPGWDIKILATDIDTGMLTTASRGQYDEALLEPVPRNLLGRYFSRMRDGAGFRYQVKPELRGMITFRKFNFMNETYPLRPDLDVVFCRNVLIYFDNDDKKRILEKIHKVIKPGGHLFVGHSESLMMVKHLFQYVGTTVYQKI</sequence>
<dbReference type="AlphaFoldDB" id="E1QFY7"/>
<dbReference type="PROSITE" id="PS50123">
    <property type="entry name" value="CHER"/>
    <property type="match status" value="1"/>
</dbReference>
<protein>
    <recommendedName>
        <fullName evidence="2">protein-glutamate O-methyltransferase</fullName>
        <ecNumber evidence="2">2.1.1.80</ecNumber>
    </recommendedName>
</protein>
<dbReference type="SMART" id="SM00138">
    <property type="entry name" value="MeTrc"/>
    <property type="match status" value="1"/>
</dbReference>
<feature type="domain" description="CheR-type methyltransferase" evidence="6">
    <location>
        <begin position="13"/>
        <end position="292"/>
    </location>
</feature>
<dbReference type="InterPro" id="IPR026024">
    <property type="entry name" value="Chemotaxis_MeTrfase_CheR"/>
</dbReference>
<evidence type="ECO:0000256" key="2">
    <source>
        <dbReference type="ARBA" id="ARBA00012534"/>
    </source>
</evidence>
<dbReference type="GO" id="GO:0032259">
    <property type="term" value="P:methylation"/>
    <property type="evidence" value="ECO:0007669"/>
    <property type="project" value="UniProtKB-KW"/>
</dbReference>
<proteinExistence type="predicted"/>
<dbReference type="InterPro" id="IPR050903">
    <property type="entry name" value="Bact_Chemotaxis_MeTrfase"/>
</dbReference>
<dbReference type="EC" id="2.1.1.80" evidence="2"/>
<keyword evidence="8" id="KW-1185">Reference proteome</keyword>
<dbReference type="Proteomes" id="UP000009047">
    <property type="component" value="Chromosome"/>
</dbReference>
<reference evidence="7 8" key="1">
    <citation type="journal article" date="2010" name="Stand. Genomic Sci.">
        <title>Complete genome sequence of Desulfarculus baarsii type strain (2st14).</title>
        <authorList>
            <person name="Sun H."/>
            <person name="Spring S."/>
            <person name="Lapidus A."/>
            <person name="Davenport K."/>
            <person name="Del Rio T.G."/>
            <person name="Tice H."/>
            <person name="Nolan M."/>
            <person name="Copeland A."/>
            <person name="Cheng J.F."/>
            <person name="Lucas S."/>
            <person name="Tapia R."/>
            <person name="Goodwin L."/>
            <person name="Pitluck S."/>
            <person name="Ivanova N."/>
            <person name="Pagani I."/>
            <person name="Mavromatis K."/>
            <person name="Ovchinnikova G."/>
            <person name="Pati A."/>
            <person name="Chen A."/>
            <person name="Palaniappan K."/>
            <person name="Hauser L."/>
            <person name="Chang Y.J."/>
            <person name="Jeffries C.D."/>
            <person name="Detter J.C."/>
            <person name="Han C."/>
            <person name="Rohde M."/>
            <person name="Brambilla E."/>
            <person name="Goker M."/>
            <person name="Woyke T."/>
            <person name="Bristow J."/>
            <person name="Eisen J.A."/>
            <person name="Markowitz V."/>
            <person name="Hugenholtz P."/>
            <person name="Kyrpides N.C."/>
            <person name="Klenk H.P."/>
            <person name="Land M."/>
        </authorList>
    </citation>
    <scope>NUCLEOTIDE SEQUENCE [LARGE SCALE GENOMIC DNA]</scope>
    <source>
        <strain evidence="8">ATCC 33931 / DSM 2075 / LMG 7858 / VKM B-1802 / 2st14</strain>
    </source>
</reference>
<dbReference type="CDD" id="cd02440">
    <property type="entry name" value="AdoMet_MTases"/>
    <property type="match status" value="1"/>
</dbReference>
<dbReference type="GO" id="GO:0008983">
    <property type="term" value="F:protein-glutamate O-methyltransferase activity"/>
    <property type="evidence" value="ECO:0007669"/>
    <property type="project" value="UniProtKB-EC"/>
</dbReference>
<dbReference type="InterPro" id="IPR029063">
    <property type="entry name" value="SAM-dependent_MTases_sf"/>
</dbReference>
<dbReference type="RefSeq" id="WP_013258051.1">
    <property type="nucleotide sequence ID" value="NC_014365.1"/>
</dbReference>
<dbReference type="STRING" id="644282.Deba_1229"/>
<dbReference type="SUPFAM" id="SSF47757">
    <property type="entry name" value="Chemotaxis receptor methyltransferase CheR, N-terminal domain"/>
    <property type="match status" value="1"/>
</dbReference>
<evidence type="ECO:0000256" key="1">
    <source>
        <dbReference type="ARBA" id="ARBA00001541"/>
    </source>
</evidence>
<dbReference type="HOGENOM" id="CLU_025854_0_0_7"/>
<dbReference type="OrthoDB" id="9786165at2"/>